<sequence>MPIVSPEGKPLPCVIYCHGNRADASEAAIILLPSNITVFTLDFSGSGLSGGDHVTLGWNEKDDLRAVVEYLRADGNVSLIGLWGRSMGAVTRKTVYGKNFRKPFSKTRVELFDHFTSRSLFSLSALCSLLSALSLPSRVTPSHPASHPSTPSHACRSLLYFSLSAQEEIEPEIEAEPPLYRTHRRTDRRTDRTDHAPSHPLLPAPICFSHDKPPPTPIDLILI</sequence>
<dbReference type="PANTHER" id="PTHR43358:SF4">
    <property type="entry name" value="ALPHA_BETA HYDROLASE FOLD-1 DOMAIN-CONTAINING PROTEIN"/>
    <property type="match status" value="1"/>
</dbReference>
<protein>
    <recommendedName>
        <fullName evidence="3">Serine aminopeptidase S33 domain-containing protein</fullName>
    </recommendedName>
</protein>
<dbReference type="InterPro" id="IPR052920">
    <property type="entry name" value="DNA-binding_regulatory"/>
</dbReference>
<name>A0A2N9HCD6_FAGSY</name>
<dbReference type="EMBL" id="OIVN01003168">
    <property type="protein sequence ID" value="SPD09259.1"/>
    <property type="molecule type" value="Genomic_DNA"/>
</dbReference>
<gene>
    <name evidence="2" type="ORF">FSB_LOCUS37141</name>
</gene>
<dbReference type="AlphaFoldDB" id="A0A2N9HCD6"/>
<reference evidence="2" key="1">
    <citation type="submission" date="2018-02" db="EMBL/GenBank/DDBJ databases">
        <authorList>
            <person name="Cohen D.B."/>
            <person name="Kent A.D."/>
        </authorList>
    </citation>
    <scope>NUCLEOTIDE SEQUENCE</scope>
</reference>
<evidence type="ECO:0000313" key="2">
    <source>
        <dbReference type="EMBL" id="SPD09259.1"/>
    </source>
</evidence>
<proteinExistence type="predicted"/>
<dbReference type="PANTHER" id="PTHR43358">
    <property type="entry name" value="ALPHA/BETA-HYDROLASE"/>
    <property type="match status" value="1"/>
</dbReference>
<evidence type="ECO:0000256" key="1">
    <source>
        <dbReference type="SAM" id="MobiDB-lite"/>
    </source>
</evidence>
<dbReference type="SUPFAM" id="SSF53474">
    <property type="entry name" value="alpha/beta-Hydrolases"/>
    <property type="match status" value="1"/>
</dbReference>
<evidence type="ECO:0008006" key="3">
    <source>
        <dbReference type="Google" id="ProtNLM"/>
    </source>
</evidence>
<feature type="compositionally biased region" description="Basic and acidic residues" evidence="1">
    <location>
        <begin position="188"/>
        <end position="197"/>
    </location>
</feature>
<dbReference type="InterPro" id="IPR029058">
    <property type="entry name" value="AB_hydrolase_fold"/>
</dbReference>
<accession>A0A2N9HCD6</accession>
<dbReference type="Gene3D" id="3.40.50.1820">
    <property type="entry name" value="alpha/beta hydrolase"/>
    <property type="match status" value="1"/>
</dbReference>
<organism evidence="2">
    <name type="scientific">Fagus sylvatica</name>
    <name type="common">Beechnut</name>
    <dbReference type="NCBI Taxonomy" id="28930"/>
    <lineage>
        <taxon>Eukaryota</taxon>
        <taxon>Viridiplantae</taxon>
        <taxon>Streptophyta</taxon>
        <taxon>Embryophyta</taxon>
        <taxon>Tracheophyta</taxon>
        <taxon>Spermatophyta</taxon>
        <taxon>Magnoliopsida</taxon>
        <taxon>eudicotyledons</taxon>
        <taxon>Gunneridae</taxon>
        <taxon>Pentapetalae</taxon>
        <taxon>rosids</taxon>
        <taxon>fabids</taxon>
        <taxon>Fagales</taxon>
        <taxon>Fagaceae</taxon>
        <taxon>Fagus</taxon>
    </lineage>
</organism>
<feature type="region of interest" description="Disordered" evidence="1">
    <location>
        <begin position="172"/>
        <end position="199"/>
    </location>
</feature>